<dbReference type="Proteomes" id="UP000681722">
    <property type="component" value="Unassembled WGS sequence"/>
</dbReference>
<dbReference type="EMBL" id="CAJNOQ010014577">
    <property type="protein sequence ID" value="CAF1344470.1"/>
    <property type="molecule type" value="Genomic_DNA"/>
</dbReference>
<dbReference type="EMBL" id="CAJNOK010043516">
    <property type="protein sequence ID" value="CAF1569795.1"/>
    <property type="molecule type" value="Genomic_DNA"/>
</dbReference>
<name>A0A815GTA3_9BILA</name>
<comment type="caution">
    <text evidence="1">The sequence shown here is derived from an EMBL/GenBank/DDBJ whole genome shotgun (WGS) entry which is preliminary data.</text>
</comment>
<keyword evidence="5" id="KW-1185">Reference proteome</keyword>
<organism evidence="1 5">
    <name type="scientific">Didymodactylos carnosus</name>
    <dbReference type="NCBI Taxonomy" id="1234261"/>
    <lineage>
        <taxon>Eukaryota</taxon>
        <taxon>Metazoa</taxon>
        <taxon>Spiralia</taxon>
        <taxon>Gnathifera</taxon>
        <taxon>Rotifera</taxon>
        <taxon>Eurotatoria</taxon>
        <taxon>Bdelloidea</taxon>
        <taxon>Philodinida</taxon>
        <taxon>Philodinidae</taxon>
        <taxon>Didymodactylos</taxon>
    </lineage>
</organism>
<dbReference type="Proteomes" id="UP000677228">
    <property type="component" value="Unassembled WGS sequence"/>
</dbReference>
<dbReference type="AlphaFoldDB" id="A0A815GTA3"/>
<gene>
    <name evidence="1" type="ORF">GPM918_LOCUS30599</name>
    <name evidence="2" type="ORF">OVA965_LOCUS40291</name>
    <name evidence="3" type="ORF">SRO942_LOCUS31215</name>
    <name evidence="4" type="ORF">TMI583_LOCUS41703</name>
</gene>
<evidence type="ECO:0000313" key="3">
    <source>
        <dbReference type="EMBL" id="CAF4208763.1"/>
    </source>
</evidence>
<dbReference type="Proteomes" id="UP000663829">
    <property type="component" value="Unassembled WGS sequence"/>
</dbReference>
<proteinExistence type="predicted"/>
<dbReference type="Proteomes" id="UP000682733">
    <property type="component" value="Unassembled WGS sequence"/>
</dbReference>
<evidence type="ECO:0000313" key="1">
    <source>
        <dbReference type="EMBL" id="CAF1344470.1"/>
    </source>
</evidence>
<dbReference type="EMBL" id="CAJOBC010060699">
    <property type="protein sequence ID" value="CAF4208763.1"/>
    <property type="molecule type" value="Genomic_DNA"/>
</dbReference>
<protein>
    <submittedName>
        <fullName evidence="1">Uncharacterized protein</fullName>
    </submittedName>
</protein>
<accession>A0A815GTA3</accession>
<dbReference type="EMBL" id="CAJOBA010066293">
    <property type="protein sequence ID" value="CAF4363884.1"/>
    <property type="molecule type" value="Genomic_DNA"/>
</dbReference>
<sequence length="55" mass="6273">MNCSSMYPIVGEDLLEFESNQCHECVDEDSHDLIQIIDTIDPDVEAESVLYTPLR</sequence>
<evidence type="ECO:0000313" key="4">
    <source>
        <dbReference type="EMBL" id="CAF4363884.1"/>
    </source>
</evidence>
<feature type="non-terminal residue" evidence="1">
    <location>
        <position position="55"/>
    </location>
</feature>
<reference evidence="1" key="1">
    <citation type="submission" date="2021-02" db="EMBL/GenBank/DDBJ databases">
        <authorList>
            <person name="Nowell W R."/>
        </authorList>
    </citation>
    <scope>NUCLEOTIDE SEQUENCE</scope>
</reference>
<evidence type="ECO:0000313" key="5">
    <source>
        <dbReference type="Proteomes" id="UP000663829"/>
    </source>
</evidence>
<evidence type="ECO:0000313" key="2">
    <source>
        <dbReference type="EMBL" id="CAF1569795.1"/>
    </source>
</evidence>